<sequence length="120" mass="13290">MEKKNSVLLLALNGIMLVVIICLVILMVKPMSEKETRISGSLTTVVPGIDALNSQNQPVVRNKSGEQVVSLGGNRFAVIDNNPDSDTHGNVLVYEYDEKSGKLNFLTSDNFIMRMHQRTE</sequence>
<keyword evidence="1" id="KW-0472">Membrane</keyword>
<accession>A0A919Y8N0</accession>
<dbReference type="AlphaFoldDB" id="A0A919Y8N0"/>
<dbReference type="EMBL" id="BORT01000004">
    <property type="protein sequence ID" value="GIO46652.1"/>
    <property type="molecule type" value="Genomic_DNA"/>
</dbReference>
<gene>
    <name evidence="2" type="ORF">J34TS1_14170</name>
</gene>
<reference evidence="2 3" key="1">
    <citation type="submission" date="2021-03" db="EMBL/GenBank/DDBJ databases">
        <title>Antimicrobial resistance genes in bacteria isolated from Japanese honey, and their potential for conferring macrolide and lincosamide resistance in the American foulbrood pathogen Paenibacillus larvae.</title>
        <authorList>
            <person name="Okamoto M."/>
            <person name="Kumagai M."/>
            <person name="Kanamori H."/>
            <person name="Takamatsu D."/>
        </authorList>
    </citation>
    <scope>NUCLEOTIDE SEQUENCE [LARGE SCALE GENOMIC DNA]</scope>
    <source>
        <strain evidence="2 3">J34TS1</strain>
    </source>
</reference>
<keyword evidence="1" id="KW-0812">Transmembrane</keyword>
<dbReference type="Proteomes" id="UP000682811">
    <property type="component" value="Unassembled WGS sequence"/>
</dbReference>
<evidence type="ECO:0000313" key="3">
    <source>
        <dbReference type="Proteomes" id="UP000682811"/>
    </source>
</evidence>
<evidence type="ECO:0000256" key="1">
    <source>
        <dbReference type="SAM" id="Phobius"/>
    </source>
</evidence>
<proteinExistence type="predicted"/>
<organism evidence="2 3">
    <name type="scientific">Paenibacillus azoreducens</name>
    <dbReference type="NCBI Taxonomy" id="116718"/>
    <lineage>
        <taxon>Bacteria</taxon>
        <taxon>Bacillati</taxon>
        <taxon>Bacillota</taxon>
        <taxon>Bacilli</taxon>
        <taxon>Bacillales</taxon>
        <taxon>Paenibacillaceae</taxon>
        <taxon>Paenibacillus</taxon>
    </lineage>
</organism>
<name>A0A919Y8N0_9BACL</name>
<comment type="caution">
    <text evidence="2">The sequence shown here is derived from an EMBL/GenBank/DDBJ whole genome shotgun (WGS) entry which is preliminary data.</text>
</comment>
<keyword evidence="3" id="KW-1185">Reference proteome</keyword>
<evidence type="ECO:0000313" key="2">
    <source>
        <dbReference type="EMBL" id="GIO46652.1"/>
    </source>
</evidence>
<feature type="transmembrane region" description="Helical" evidence="1">
    <location>
        <begin position="6"/>
        <end position="28"/>
    </location>
</feature>
<protein>
    <submittedName>
        <fullName evidence="2">Uncharacterized protein</fullName>
    </submittedName>
</protein>
<keyword evidence="1" id="KW-1133">Transmembrane helix</keyword>
<dbReference type="RefSeq" id="WP_212977629.1">
    <property type="nucleotide sequence ID" value="NZ_AP025343.1"/>
</dbReference>